<dbReference type="SUPFAM" id="SSF54197">
    <property type="entry name" value="HIT-like"/>
    <property type="match status" value="1"/>
</dbReference>
<dbReference type="Pfam" id="PF16278">
    <property type="entry name" value="zf-C2HE"/>
    <property type="match status" value="1"/>
</dbReference>
<evidence type="ECO:0000313" key="3">
    <source>
        <dbReference type="Proteomes" id="UP001417504"/>
    </source>
</evidence>
<dbReference type="GO" id="GO:0000012">
    <property type="term" value="P:single strand break repair"/>
    <property type="evidence" value="ECO:0007669"/>
    <property type="project" value="TreeGrafter"/>
</dbReference>
<proteinExistence type="predicted"/>
<feature type="domain" description="Aprataxin C2HE/C2H2/C2HC zinc finger" evidence="1">
    <location>
        <begin position="184"/>
        <end position="239"/>
    </location>
</feature>
<protein>
    <recommendedName>
        <fullName evidence="1">Aprataxin C2HE/C2H2/C2HC zinc finger domain-containing protein</fullName>
    </recommendedName>
</protein>
<evidence type="ECO:0000313" key="2">
    <source>
        <dbReference type="EMBL" id="KAK9123313.1"/>
    </source>
</evidence>
<dbReference type="PANTHER" id="PTHR12486:SF4">
    <property type="entry name" value="APRATAXIN"/>
    <property type="match status" value="1"/>
</dbReference>
<dbReference type="GO" id="GO:1990165">
    <property type="term" value="F:single-strand break-containing DNA binding"/>
    <property type="evidence" value="ECO:0007669"/>
    <property type="project" value="TreeGrafter"/>
</dbReference>
<dbReference type="Pfam" id="PF11969">
    <property type="entry name" value="DcpS_C"/>
    <property type="match status" value="1"/>
</dbReference>
<dbReference type="Proteomes" id="UP001417504">
    <property type="component" value="Unassembled WGS sequence"/>
</dbReference>
<dbReference type="GO" id="GO:0005634">
    <property type="term" value="C:nucleus"/>
    <property type="evidence" value="ECO:0007669"/>
    <property type="project" value="TreeGrafter"/>
</dbReference>
<dbReference type="Gene3D" id="3.30.428.10">
    <property type="entry name" value="HIT-like"/>
    <property type="match status" value="1"/>
</dbReference>
<dbReference type="FunFam" id="3.30.428.10:FF:000004">
    <property type="entry name" value="aprataxin isoform X2"/>
    <property type="match status" value="1"/>
</dbReference>
<dbReference type="InterPro" id="IPR032566">
    <property type="entry name" value="Znf-C2HE"/>
</dbReference>
<keyword evidence="3" id="KW-1185">Reference proteome</keyword>
<sequence>MNKLSRVVLTEDMDLTCSSEAPQVKVLVKKDKGNGDASRTWSSSWSLSLYHIAMHPENDKYKKEIIEISDDAVVLNDLYPKARRHLLVVARMDGLDCLADACEEHLHLLKAMHAMGEKWAKKSISEDASIDFPSRNFEALVTLGTQMLCHLFQDPSMRQLHLHVISQDFNSSYLTNKKHWNTFNTAFFRDSGDVIINEISQHGKATLNADEKLLSMELRCHRCRSAHPNLPRLKSHISKCQAPFPASLLQNGHLIFSPGEVNS</sequence>
<dbReference type="AlphaFoldDB" id="A0AAP0IX46"/>
<dbReference type="GO" id="GO:0030983">
    <property type="term" value="F:mismatched DNA binding"/>
    <property type="evidence" value="ECO:0007669"/>
    <property type="project" value="TreeGrafter"/>
</dbReference>
<dbReference type="GO" id="GO:0033699">
    <property type="term" value="F:DNA 5'-adenosine monophosphate hydrolase activity"/>
    <property type="evidence" value="ECO:0007669"/>
    <property type="project" value="TreeGrafter"/>
</dbReference>
<reference evidence="2 3" key="1">
    <citation type="submission" date="2024-01" db="EMBL/GenBank/DDBJ databases">
        <title>Genome assemblies of Stephania.</title>
        <authorList>
            <person name="Yang L."/>
        </authorList>
    </citation>
    <scope>NUCLEOTIDE SEQUENCE [LARGE SCALE GENOMIC DNA]</scope>
    <source>
        <strain evidence="2">QJT</strain>
        <tissue evidence="2">Leaf</tissue>
    </source>
</reference>
<comment type="caution">
    <text evidence="2">The sequence shown here is derived from an EMBL/GenBank/DDBJ whole genome shotgun (WGS) entry which is preliminary data.</text>
</comment>
<dbReference type="GO" id="GO:0003697">
    <property type="term" value="F:single-stranded DNA binding"/>
    <property type="evidence" value="ECO:0007669"/>
    <property type="project" value="TreeGrafter"/>
</dbReference>
<evidence type="ECO:0000259" key="1">
    <source>
        <dbReference type="Pfam" id="PF16278"/>
    </source>
</evidence>
<organism evidence="2 3">
    <name type="scientific">Stephania japonica</name>
    <dbReference type="NCBI Taxonomy" id="461633"/>
    <lineage>
        <taxon>Eukaryota</taxon>
        <taxon>Viridiplantae</taxon>
        <taxon>Streptophyta</taxon>
        <taxon>Embryophyta</taxon>
        <taxon>Tracheophyta</taxon>
        <taxon>Spermatophyta</taxon>
        <taxon>Magnoliopsida</taxon>
        <taxon>Ranunculales</taxon>
        <taxon>Menispermaceae</taxon>
        <taxon>Menispermoideae</taxon>
        <taxon>Cissampelideae</taxon>
        <taxon>Stephania</taxon>
    </lineage>
</organism>
<dbReference type="PANTHER" id="PTHR12486">
    <property type="entry name" value="APRATAXIN-RELATED"/>
    <property type="match status" value="1"/>
</dbReference>
<gene>
    <name evidence="2" type="ORF">Sjap_012915</name>
</gene>
<dbReference type="GO" id="GO:0003725">
    <property type="term" value="F:double-stranded RNA binding"/>
    <property type="evidence" value="ECO:0007669"/>
    <property type="project" value="TreeGrafter"/>
</dbReference>
<dbReference type="InterPro" id="IPR036265">
    <property type="entry name" value="HIT-like_sf"/>
</dbReference>
<name>A0AAP0IX46_9MAGN</name>
<accession>A0AAP0IX46</accession>
<dbReference type="EMBL" id="JBBNAE010000005">
    <property type="protein sequence ID" value="KAK9123313.1"/>
    <property type="molecule type" value="Genomic_DNA"/>
</dbReference>